<evidence type="ECO:0000313" key="11">
    <source>
        <dbReference type="EMBL" id="SDN28297.1"/>
    </source>
</evidence>
<comment type="similarity">
    <text evidence="3 10">Belongs to the FliL family.</text>
</comment>
<evidence type="ECO:0000256" key="1">
    <source>
        <dbReference type="ARBA" id="ARBA00002254"/>
    </source>
</evidence>
<organism evidence="11 12">
    <name type="scientific">Alkalicoccus daliensis</name>
    <dbReference type="NCBI Taxonomy" id="745820"/>
    <lineage>
        <taxon>Bacteria</taxon>
        <taxon>Bacillati</taxon>
        <taxon>Bacillota</taxon>
        <taxon>Bacilli</taxon>
        <taxon>Bacillales</taxon>
        <taxon>Bacillaceae</taxon>
        <taxon>Alkalicoccus</taxon>
    </lineage>
</organism>
<dbReference type="Proteomes" id="UP000198778">
    <property type="component" value="Unassembled WGS sequence"/>
</dbReference>
<dbReference type="GO" id="GO:0009425">
    <property type="term" value="C:bacterial-type flagellum basal body"/>
    <property type="evidence" value="ECO:0007669"/>
    <property type="project" value="InterPro"/>
</dbReference>
<dbReference type="RefSeq" id="WP_090839962.1">
    <property type="nucleotide sequence ID" value="NZ_FNIL01000001.1"/>
</dbReference>
<evidence type="ECO:0000256" key="7">
    <source>
        <dbReference type="ARBA" id="ARBA00022779"/>
    </source>
</evidence>
<dbReference type="PANTHER" id="PTHR35091:SF2">
    <property type="entry name" value="FLAGELLAR PROTEIN FLIL"/>
    <property type="match status" value="1"/>
</dbReference>
<feature type="transmembrane region" description="Helical" evidence="10">
    <location>
        <begin position="7"/>
        <end position="28"/>
    </location>
</feature>
<dbReference type="OrthoDB" id="2381796at2"/>
<protein>
    <recommendedName>
        <fullName evidence="10">Flagellar protein FliL</fullName>
    </recommendedName>
</protein>
<dbReference type="InterPro" id="IPR005503">
    <property type="entry name" value="FliL"/>
</dbReference>
<dbReference type="GO" id="GO:0006935">
    <property type="term" value="P:chemotaxis"/>
    <property type="evidence" value="ECO:0007669"/>
    <property type="project" value="UniProtKB-KW"/>
</dbReference>
<keyword evidence="7 10" id="KW-0283">Flagellar rotation</keyword>
<keyword evidence="11" id="KW-0966">Cell projection</keyword>
<dbReference type="EMBL" id="FNIL01000001">
    <property type="protein sequence ID" value="SDN28297.1"/>
    <property type="molecule type" value="Genomic_DNA"/>
</dbReference>
<keyword evidence="11" id="KW-0282">Flagellum</keyword>
<dbReference type="GO" id="GO:0071978">
    <property type="term" value="P:bacterial-type flagellum-dependent swarming motility"/>
    <property type="evidence" value="ECO:0007669"/>
    <property type="project" value="TreeGrafter"/>
</dbReference>
<dbReference type="GO" id="GO:0005886">
    <property type="term" value="C:plasma membrane"/>
    <property type="evidence" value="ECO:0007669"/>
    <property type="project" value="UniProtKB-SubCell"/>
</dbReference>
<keyword evidence="6 10" id="KW-0812">Transmembrane</keyword>
<dbReference type="NCBIfam" id="NF005826">
    <property type="entry name" value="PRK07718.1"/>
    <property type="match status" value="1"/>
</dbReference>
<keyword evidence="4 10" id="KW-1003">Cell membrane</keyword>
<accession>A0A1H0A4E5</accession>
<evidence type="ECO:0000256" key="9">
    <source>
        <dbReference type="ARBA" id="ARBA00023136"/>
    </source>
</evidence>
<evidence type="ECO:0000256" key="8">
    <source>
        <dbReference type="ARBA" id="ARBA00022989"/>
    </source>
</evidence>
<keyword evidence="8 10" id="KW-1133">Transmembrane helix</keyword>
<dbReference type="PANTHER" id="PTHR35091">
    <property type="entry name" value="FLAGELLAR PROTEIN FLIL"/>
    <property type="match status" value="1"/>
</dbReference>
<dbReference type="STRING" id="745820.SAMN04488053_101345"/>
<gene>
    <name evidence="11" type="ORF">SAMN04488053_101345</name>
</gene>
<proteinExistence type="inferred from homology"/>
<keyword evidence="5 10" id="KW-0145">Chemotaxis</keyword>
<sequence length="145" mass="16697">MFKNRLLNIMLIILVALTLIGVIAFVLYTQFFEEAEADTDIQPTIEEVVARSIETEEITTNLLTNQIIRSSFVLEGEHEDARSELEMRNFQVENIIIAELSDMSAEDFRGSEGIRTLENNIREQLNEIMQEGEVVQVYMNQKVIQ</sequence>
<comment type="function">
    <text evidence="1 10">Controls the rotational direction of flagella during chemotaxis.</text>
</comment>
<keyword evidence="9 10" id="KW-0472">Membrane</keyword>
<reference evidence="12" key="1">
    <citation type="submission" date="2016-10" db="EMBL/GenBank/DDBJ databases">
        <authorList>
            <person name="Varghese N."/>
            <person name="Submissions S."/>
        </authorList>
    </citation>
    <scope>NUCLEOTIDE SEQUENCE [LARGE SCALE GENOMIC DNA]</scope>
    <source>
        <strain evidence="12">CGMCC 1.10369</strain>
    </source>
</reference>
<keyword evidence="11" id="KW-0969">Cilium</keyword>
<name>A0A1H0A4E5_9BACI</name>
<evidence type="ECO:0000256" key="4">
    <source>
        <dbReference type="ARBA" id="ARBA00022475"/>
    </source>
</evidence>
<evidence type="ECO:0000256" key="3">
    <source>
        <dbReference type="ARBA" id="ARBA00008281"/>
    </source>
</evidence>
<keyword evidence="12" id="KW-1185">Reference proteome</keyword>
<dbReference type="Pfam" id="PF03748">
    <property type="entry name" value="FliL"/>
    <property type="match status" value="1"/>
</dbReference>
<comment type="subcellular location">
    <subcellularLocation>
        <location evidence="2">Cell membrane</location>
        <topology evidence="2">Single-pass membrane protein</topology>
    </subcellularLocation>
</comment>
<evidence type="ECO:0000256" key="5">
    <source>
        <dbReference type="ARBA" id="ARBA00022500"/>
    </source>
</evidence>
<evidence type="ECO:0000256" key="10">
    <source>
        <dbReference type="RuleBase" id="RU364125"/>
    </source>
</evidence>
<evidence type="ECO:0000313" key="12">
    <source>
        <dbReference type="Proteomes" id="UP000198778"/>
    </source>
</evidence>
<evidence type="ECO:0000256" key="6">
    <source>
        <dbReference type="ARBA" id="ARBA00022692"/>
    </source>
</evidence>
<dbReference type="AlphaFoldDB" id="A0A1H0A4E5"/>
<evidence type="ECO:0000256" key="2">
    <source>
        <dbReference type="ARBA" id="ARBA00004162"/>
    </source>
</evidence>